<proteinExistence type="predicted"/>
<keyword evidence="2" id="KW-1185">Reference proteome</keyword>
<dbReference type="Proteomes" id="UP000799755">
    <property type="component" value="Unassembled WGS sequence"/>
</dbReference>
<evidence type="ECO:0000313" key="1">
    <source>
        <dbReference type="EMBL" id="KAF2475399.1"/>
    </source>
</evidence>
<sequence length="598" mass="68530">MFVIWEFMRTSWCYIHMNNSKVLPIQVLQIRSSGDYDDEVECSHGTTKLQIVKERVTLPTTNTVFVLCIYFCLVIPYPLSLTLQYGGEPTNPVLCRLSSEQQCSICTEEYDSGPHKATRISLPECNHVFCLLCLNDMFSHRRDLLCMNLCPLCRTVWFLSECPEEIERLERELQRYLRLGGIHVTYTKTLQERRTLSGKPFQPPRDVVGLDQAGRNPFEPFGRLLELPSQLPFETDSYTEGDPIPDIHQENLLGVLRRRSHRTQRRGRQLVPTVPAPNSVANNGASASSDNMRQLGIPNEQPPSQSSSPRLPVTPHPDGGSGHDDDRSSEQCSSEVPIQRPGAFNSLNSRPRRASPSYGPTDNGLSGLSPPNRRIPGEPTSPAPHLTGRRRPPQLLPFHTNPPFPSYPSIFIGIEGRTRPVQNPSGSQPPRSSRYRLEPWQLSPFTHPTRVQEFQQMVQQREQAMDQRQQGLQQREQQLQQSEQHLQQREQQLRQREQQLQRDVEEQRLEHTRANTDMNERGARIDARETVIEKRLQALTQSDDEVNQREASQLINGPHRLWPFYSVVIFSQRHPALYQSQYIYTLGQKPVNLNCAPH</sequence>
<comment type="caution">
    <text evidence="1">The sequence shown here is derived from an EMBL/GenBank/DDBJ whole genome shotgun (WGS) entry which is preliminary data.</text>
</comment>
<reference evidence="1" key="1">
    <citation type="journal article" date="2020" name="Stud. Mycol.">
        <title>101 Dothideomycetes genomes: a test case for predicting lifestyles and emergence of pathogens.</title>
        <authorList>
            <person name="Haridas S."/>
            <person name="Albert R."/>
            <person name="Binder M."/>
            <person name="Bloem J."/>
            <person name="Labutti K."/>
            <person name="Salamov A."/>
            <person name="Andreopoulos B."/>
            <person name="Baker S."/>
            <person name="Barry K."/>
            <person name="Bills G."/>
            <person name="Bluhm B."/>
            <person name="Cannon C."/>
            <person name="Castanera R."/>
            <person name="Culley D."/>
            <person name="Daum C."/>
            <person name="Ezra D."/>
            <person name="Gonzalez J."/>
            <person name="Henrissat B."/>
            <person name="Kuo A."/>
            <person name="Liang C."/>
            <person name="Lipzen A."/>
            <person name="Lutzoni F."/>
            <person name="Magnuson J."/>
            <person name="Mondo S."/>
            <person name="Nolan M."/>
            <person name="Ohm R."/>
            <person name="Pangilinan J."/>
            <person name="Park H.-J."/>
            <person name="Ramirez L."/>
            <person name="Alfaro M."/>
            <person name="Sun H."/>
            <person name="Tritt A."/>
            <person name="Yoshinaga Y."/>
            <person name="Zwiers L.-H."/>
            <person name="Turgeon B."/>
            <person name="Goodwin S."/>
            <person name="Spatafora J."/>
            <person name="Crous P."/>
            <person name="Grigoriev I."/>
        </authorList>
    </citation>
    <scope>NUCLEOTIDE SEQUENCE</scope>
    <source>
        <strain evidence="1">ATCC 200398</strain>
    </source>
</reference>
<organism evidence="1 2">
    <name type="scientific">Lindgomyces ingoldianus</name>
    <dbReference type="NCBI Taxonomy" id="673940"/>
    <lineage>
        <taxon>Eukaryota</taxon>
        <taxon>Fungi</taxon>
        <taxon>Dikarya</taxon>
        <taxon>Ascomycota</taxon>
        <taxon>Pezizomycotina</taxon>
        <taxon>Dothideomycetes</taxon>
        <taxon>Pleosporomycetidae</taxon>
        <taxon>Pleosporales</taxon>
        <taxon>Lindgomycetaceae</taxon>
        <taxon>Lindgomyces</taxon>
    </lineage>
</organism>
<dbReference type="EMBL" id="MU003496">
    <property type="protein sequence ID" value="KAF2475399.1"/>
    <property type="molecule type" value="Genomic_DNA"/>
</dbReference>
<accession>A0ACB6R7V6</accession>
<name>A0ACB6R7V6_9PLEO</name>
<evidence type="ECO:0000313" key="2">
    <source>
        <dbReference type="Proteomes" id="UP000799755"/>
    </source>
</evidence>
<gene>
    <name evidence="1" type="ORF">BDR25DRAFT_350774</name>
</gene>
<protein>
    <submittedName>
        <fullName evidence="1">Uncharacterized protein</fullName>
    </submittedName>
</protein>